<dbReference type="InterPro" id="IPR011527">
    <property type="entry name" value="ABC1_TM_dom"/>
</dbReference>
<evidence type="ECO:0000256" key="7">
    <source>
        <dbReference type="ARBA" id="ARBA00022989"/>
    </source>
</evidence>
<name>A0A1H4DR84_9BACT</name>
<dbReference type="InterPro" id="IPR017871">
    <property type="entry name" value="ABC_transporter-like_CS"/>
</dbReference>
<feature type="transmembrane region" description="Helical" evidence="9">
    <location>
        <begin position="183"/>
        <end position="204"/>
    </location>
</feature>
<dbReference type="STRING" id="408074.SAMN05660909_03286"/>
<comment type="subcellular location">
    <subcellularLocation>
        <location evidence="1">Cell membrane</location>
        <topology evidence="1">Multi-pass membrane protein</topology>
    </subcellularLocation>
</comment>
<dbReference type="AlphaFoldDB" id="A0A1H4DR84"/>
<dbReference type="Gene3D" id="1.20.1560.10">
    <property type="entry name" value="ABC transporter type 1, transmembrane domain"/>
    <property type="match status" value="1"/>
</dbReference>
<feature type="transmembrane region" description="Helical" evidence="9">
    <location>
        <begin position="210"/>
        <end position="230"/>
    </location>
</feature>
<proteinExistence type="predicted"/>
<gene>
    <name evidence="12" type="ORF">SAMN05660909_03286</name>
</gene>
<reference evidence="13" key="1">
    <citation type="submission" date="2016-10" db="EMBL/GenBank/DDBJ databases">
        <authorList>
            <person name="Varghese N."/>
            <person name="Submissions S."/>
        </authorList>
    </citation>
    <scope>NUCLEOTIDE SEQUENCE [LARGE SCALE GENOMIC DNA]</scope>
    <source>
        <strain evidence="13">DSM 23920</strain>
    </source>
</reference>
<sequence length="634" mass="71519">MCLLKELSIKLLFFDQNSMALSLNMWQHAVPLQLKTETTERFMKLLLHYLKKYKWLVVLAMALASINQLFSLMDPMIFGWIIDRFASHPKTTVKGGDIFRPENTYLNGVLWLVLAAIGVAMVSRIAKAFQDYFVNVIVQKFGAQVYTDGLKHSLRLPYQQFEDQRSGETLAILQKVRVDCEKFITSFVNVLFVSLIGVVVVIVYAGMVHWSLPFVYLVGCILLSILMSVLSRKIKVIQKTIVKETTALAGSTTESLRNIELVKSLGLTQQEIRRLNSTTLKILMLELKKVRSIRSISFVQGTFVNLMRQSILFLLLFYIYRDIATLGQLMTLQLYSFFIFGPLQELGNIILNYREAQVSLLNFQSILNTPVEKMPDNPIKISQIDELTFRNVGFKHLTAANKALNEVNFDVKVGETIAFVGPSGSGKTTLVKLLVGLYKPNEGHIYYNGVDANEVDMEELRHQVGFVTQDTQLFAGTIKENLLFVNPGATDAEIMEALDKASCYSLLARADKGLETVIGEGGIKISGGEKQRLSIARALLRKPRLLVFDEATSALDSITEEEITTTVRQVTASKQHITVMIAHRLSTIMHADRIYVLEKGQIVEVGKHQDLVDEKGLYYAMWRQQIGERKVEAV</sequence>
<dbReference type="InterPro" id="IPR003439">
    <property type="entry name" value="ABC_transporter-like_ATP-bd"/>
</dbReference>
<evidence type="ECO:0000256" key="6">
    <source>
        <dbReference type="ARBA" id="ARBA00022840"/>
    </source>
</evidence>
<organism evidence="12 13">
    <name type="scientific">Chitinophaga terrae</name>
    <name type="common">ex Kim and Jung 2007</name>
    <dbReference type="NCBI Taxonomy" id="408074"/>
    <lineage>
        <taxon>Bacteria</taxon>
        <taxon>Pseudomonadati</taxon>
        <taxon>Bacteroidota</taxon>
        <taxon>Chitinophagia</taxon>
        <taxon>Chitinophagales</taxon>
        <taxon>Chitinophagaceae</taxon>
        <taxon>Chitinophaga</taxon>
    </lineage>
</organism>
<dbReference type="InterPro" id="IPR027417">
    <property type="entry name" value="P-loop_NTPase"/>
</dbReference>
<evidence type="ECO:0000313" key="12">
    <source>
        <dbReference type="EMBL" id="SEA75038.1"/>
    </source>
</evidence>
<feature type="transmembrane region" description="Helical" evidence="9">
    <location>
        <begin position="53"/>
        <end position="70"/>
    </location>
</feature>
<dbReference type="GO" id="GO:0005524">
    <property type="term" value="F:ATP binding"/>
    <property type="evidence" value="ECO:0007669"/>
    <property type="project" value="UniProtKB-KW"/>
</dbReference>
<dbReference type="CDD" id="cd07346">
    <property type="entry name" value="ABC_6TM_exporters"/>
    <property type="match status" value="1"/>
</dbReference>
<dbReference type="InterPro" id="IPR039421">
    <property type="entry name" value="Type_1_exporter"/>
</dbReference>
<dbReference type="PANTHER" id="PTHR43394:SF1">
    <property type="entry name" value="ATP-BINDING CASSETTE SUB-FAMILY B MEMBER 10, MITOCHONDRIAL"/>
    <property type="match status" value="1"/>
</dbReference>
<feature type="domain" description="ABC transporter" evidence="10">
    <location>
        <begin position="387"/>
        <end position="624"/>
    </location>
</feature>
<dbReference type="Pfam" id="PF00005">
    <property type="entry name" value="ABC_tran"/>
    <property type="match status" value="1"/>
</dbReference>
<dbReference type="Proteomes" id="UP000199656">
    <property type="component" value="Unassembled WGS sequence"/>
</dbReference>
<evidence type="ECO:0000259" key="11">
    <source>
        <dbReference type="PROSITE" id="PS50929"/>
    </source>
</evidence>
<evidence type="ECO:0000256" key="3">
    <source>
        <dbReference type="ARBA" id="ARBA00022475"/>
    </source>
</evidence>
<evidence type="ECO:0000256" key="1">
    <source>
        <dbReference type="ARBA" id="ARBA00004651"/>
    </source>
</evidence>
<keyword evidence="3" id="KW-1003">Cell membrane</keyword>
<dbReference type="InterPro" id="IPR003593">
    <property type="entry name" value="AAA+_ATPase"/>
</dbReference>
<dbReference type="GO" id="GO:0005886">
    <property type="term" value="C:plasma membrane"/>
    <property type="evidence" value="ECO:0007669"/>
    <property type="project" value="UniProtKB-SubCell"/>
</dbReference>
<accession>A0A1H4DR84</accession>
<evidence type="ECO:0000256" key="4">
    <source>
        <dbReference type="ARBA" id="ARBA00022692"/>
    </source>
</evidence>
<evidence type="ECO:0000256" key="9">
    <source>
        <dbReference type="SAM" id="Phobius"/>
    </source>
</evidence>
<dbReference type="PROSITE" id="PS50929">
    <property type="entry name" value="ABC_TM1F"/>
    <property type="match status" value="1"/>
</dbReference>
<evidence type="ECO:0000256" key="2">
    <source>
        <dbReference type="ARBA" id="ARBA00022448"/>
    </source>
</evidence>
<dbReference type="Gene3D" id="3.40.50.300">
    <property type="entry name" value="P-loop containing nucleotide triphosphate hydrolases"/>
    <property type="match status" value="1"/>
</dbReference>
<dbReference type="SMART" id="SM00382">
    <property type="entry name" value="AAA"/>
    <property type="match status" value="1"/>
</dbReference>
<keyword evidence="8 9" id="KW-0472">Membrane</keyword>
<feature type="domain" description="ABC transmembrane type-1" evidence="11">
    <location>
        <begin position="58"/>
        <end position="355"/>
    </location>
</feature>
<dbReference type="GO" id="GO:0016887">
    <property type="term" value="F:ATP hydrolysis activity"/>
    <property type="evidence" value="ECO:0007669"/>
    <property type="project" value="InterPro"/>
</dbReference>
<dbReference type="PANTHER" id="PTHR43394">
    <property type="entry name" value="ATP-DEPENDENT PERMEASE MDL1, MITOCHONDRIAL"/>
    <property type="match status" value="1"/>
</dbReference>
<dbReference type="EMBL" id="FNRL01000014">
    <property type="protein sequence ID" value="SEA75038.1"/>
    <property type="molecule type" value="Genomic_DNA"/>
</dbReference>
<evidence type="ECO:0000256" key="5">
    <source>
        <dbReference type="ARBA" id="ARBA00022741"/>
    </source>
</evidence>
<keyword evidence="2" id="KW-0813">Transport</keyword>
<keyword evidence="7 9" id="KW-1133">Transmembrane helix</keyword>
<dbReference type="InterPro" id="IPR036640">
    <property type="entry name" value="ABC1_TM_sf"/>
</dbReference>
<dbReference type="FunFam" id="3.40.50.300:FF:000299">
    <property type="entry name" value="ABC transporter ATP-binding protein/permease"/>
    <property type="match status" value="1"/>
</dbReference>
<evidence type="ECO:0000259" key="10">
    <source>
        <dbReference type="PROSITE" id="PS50893"/>
    </source>
</evidence>
<protein>
    <submittedName>
        <fullName evidence="12">ATP-binding cassette, subfamily B</fullName>
    </submittedName>
</protein>
<evidence type="ECO:0000256" key="8">
    <source>
        <dbReference type="ARBA" id="ARBA00023136"/>
    </source>
</evidence>
<dbReference type="SUPFAM" id="SSF52540">
    <property type="entry name" value="P-loop containing nucleoside triphosphate hydrolases"/>
    <property type="match status" value="1"/>
</dbReference>
<keyword evidence="6 12" id="KW-0067">ATP-binding</keyword>
<keyword evidence="13" id="KW-1185">Reference proteome</keyword>
<dbReference type="SUPFAM" id="SSF90123">
    <property type="entry name" value="ABC transporter transmembrane region"/>
    <property type="match status" value="1"/>
</dbReference>
<evidence type="ECO:0000313" key="13">
    <source>
        <dbReference type="Proteomes" id="UP000199656"/>
    </source>
</evidence>
<keyword evidence="4 9" id="KW-0812">Transmembrane</keyword>
<feature type="transmembrane region" description="Helical" evidence="9">
    <location>
        <begin position="104"/>
        <end position="122"/>
    </location>
</feature>
<keyword evidence="5" id="KW-0547">Nucleotide-binding</keyword>
<dbReference type="GO" id="GO:0015421">
    <property type="term" value="F:ABC-type oligopeptide transporter activity"/>
    <property type="evidence" value="ECO:0007669"/>
    <property type="project" value="TreeGrafter"/>
</dbReference>
<dbReference type="PROSITE" id="PS00211">
    <property type="entry name" value="ABC_TRANSPORTER_1"/>
    <property type="match status" value="1"/>
</dbReference>
<dbReference type="Pfam" id="PF00664">
    <property type="entry name" value="ABC_membrane"/>
    <property type="match status" value="1"/>
</dbReference>
<dbReference type="PROSITE" id="PS50893">
    <property type="entry name" value="ABC_TRANSPORTER_2"/>
    <property type="match status" value="1"/>
</dbReference>